<dbReference type="STRING" id="690850.Desaf_1367"/>
<dbReference type="HOGENOM" id="CLU_2105001_0_0_7"/>
<dbReference type="EMBL" id="CP003221">
    <property type="protein sequence ID" value="EGJ49706.1"/>
    <property type="molecule type" value="Genomic_DNA"/>
</dbReference>
<organism evidence="1 2">
    <name type="scientific">Desulfocurvibacter africanus subsp. africanus str. Walvis Bay</name>
    <dbReference type="NCBI Taxonomy" id="690850"/>
    <lineage>
        <taxon>Bacteria</taxon>
        <taxon>Pseudomonadati</taxon>
        <taxon>Thermodesulfobacteriota</taxon>
        <taxon>Desulfovibrionia</taxon>
        <taxon>Desulfovibrionales</taxon>
        <taxon>Desulfovibrionaceae</taxon>
        <taxon>Desulfocurvibacter</taxon>
    </lineage>
</organism>
<dbReference type="AlphaFoldDB" id="F3YZK7"/>
<dbReference type="KEGG" id="daf:Desaf_1367"/>
<gene>
    <name evidence="1" type="ORF">Desaf_1367</name>
</gene>
<dbReference type="eggNOG" id="ENOG5032TGZ">
    <property type="taxonomic scope" value="Bacteria"/>
</dbReference>
<dbReference type="RefSeq" id="WP_014259496.1">
    <property type="nucleotide sequence ID" value="NC_016629.1"/>
</dbReference>
<evidence type="ECO:0000313" key="1">
    <source>
        <dbReference type="EMBL" id="EGJ49706.1"/>
    </source>
</evidence>
<protein>
    <submittedName>
        <fullName evidence="1">Uncharacterized protein</fullName>
    </submittedName>
</protein>
<dbReference type="Proteomes" id="UP000007844">
    <property type="component" value="Chromosome"/>
</dbReference>
<sequence>MAGSPEHEAQKRAIYERLSPRRRKFVDKIGYESWEPFAEPNDPIDIRTDEVKLTAHELVRSFLRSVPERRHDDAYAQGAFDLANGIINSADRYVGMMDFARWYLDFLREQGVLKD</sequence>
<name>F3YZK7_DESAF</name>
<proteinExistence type="predicted"/>
<keyword evidence="2" id="KW-1185">Reference proteome</keyword>
<reference evidence="1 2" key="1">
    <citation type="journal article" date="2011" name="J. Bacteriol.">
        <title>Genome sequence of the mercury-methylating and pleomorphic Desulfovibrio africanus Strain Walvis Bay.</title>
        <authorList>
            <person name="Brown S.D."/>
            <person name="Wall J.D."/>
            <person name="Kucken A.M."/>
            <person name="Gilmour C.C."/>
            <person name="Podar M."/>
            <person name="Brandt C.C."/>
            <person name="Teshima H."/>
            <person name="Detter J.C."/>
            <person name="Han C.S."/>
            <person name="Land M.L."/>
            <person name="Lucas S."/>
            <person name="Han J."/>
            <person name="Pennacchio L."/>
            <person name="Nolan M."/>
            <person name="Pitluck S."/>
            <person name="Woyke T."/>
            <person name="Goodwin L."/>
            <person name="Palumbo A.V."/>
            <person name="Elias D.A."/>
        </authorList>
    </citation>
    <scope>NUCLEOTIDE SEQUENCE [LARGE SCALE GENOMIC DNA]</scope>
    <source>
        <strain evidence="1 2">Walvis Bay</strain>
    </source>
</reference>
<evidence type="ECO:0000313" key="2">
    <source>
        <dbReference type="Proteomes" id="UP000007844"/>
    </source>
</evidence>
<accession>F3YZK7</accession>